<accession>A0A0F9GM72</accession>
<dbReference type="AlphaFoldDB" id="A0A0F9GM72"/>
<dbReference type="EMBL" id="LAZR01025875">
    <property type="protein sequence ID" value="KKL70510.1"/>
    <property type="molecule type" value="Genomic_DNA"/>
</dbReference>
<proteinExistence type="predicted"/>
<evidence type="ECO:0000313" key="1">
    <source>
        <dbReference type="EMBL" id="KKL70510.1"/>
    </source>
</evidence>
<reference evidence="1" key="1">
    <citation type="journal article" date="2015" name="Nature">
        <title>Complex archaea that bridge the gap between prokaryotes and eukaryotes.</title>
        <authorList>
            <person name="Spang A."/>
            <person name="Saw J.H."/>
            <person name="Jorgensen S.L."/>
            <person name="Zaremba-Niedzwiedzka K."/>
            <person name="Martijn J."/>
            <person name="Lind A.E."/>
            <person name="van Eijk R."/>
            <person name="Schleper C."/>
            <person name="Guy L."/>
            <person name="Ettema T.J."/>
        </authorList>
    </citation>
    <scope>NUCLEOTIDE SEQUENCE</scope>
</reference>
<gene>
    <name evidence="1" type="ORF">LCGC14_2104160</name>
</gene>
<organism evidence="1">
    <name type="scientific">marine sediment metagenome</name>
    <dbReference type="NCBI Taxonomy" id="412755"/>
    <lineage>
        <taxon>unclassified sequences</taxon>
        <taxon>metagenomes</taxon>
        <taxon>ecological metagenomes</taxon>
    </lineage>
</organism>
<sequence>VASDMKVENPIISDITPIRLISMIVRRFGLNTILSPPLC</sequence>
<feature type="non-terminal residue" evidence="1">
    <location>
        <position position="1"/>
    </location>
</feature>
<protein>
    <submittedName>
        <fullName evidence="1">Uncharacterized protein</fullName>
    </submittedName>
</protein>
<name>A0A0F9GM72_9ZZZZ</name>
<comment type="caution">
    <text evidence="1">The sequence shown here is derived from an EMBL/GenBank/DDBJ whole genome shotgun (WGS) entry which is preliminary data.</text>
</comment>